<dbReference type="PROSITE" id="PS50262">
    <property type="entry name" value="G_PROTEIN_RECEP_F1_2"/>
    <property type="match status" value="1"/>
</dbReference>
<evidence type="ECO:0000256" key="3">
    <source>
        <dbReference type="ARBA" id="ARBA00022989"/>
    </source>
</evidence>
<feature type="transmembrane region" description="Helical" evidence="9">
    <location>
        <begin position="138"/>
        <end position="162"/>
    </location>
</feature>
<feature type="transmembrane region" description="Helical" evidence="9">
    <location>
        <begin position="35"/>
        <end position="56"/>
    </location>
</feature>
<feature type="transmembrane region" description="Helical" evidence="9">
    <location>
        <begin position="245"/>
        <end position="265"/>
    </location>
</feature>
<name>A0ABY7G003_MYAAR</name>
<sequence>MSSVDNITAEEAEGGDYESDHISPSLFLFAKYITIYLQPVICTAGLLGNFISFCVFLSKGMRKISSNLYLAALSGSGFGFNVVLFFQWLEFVHIPIIHMQGFCQAIVYLGYIFSFLSVWLIVCITVENYIVTFHLSKAVIYCTVFRAKVVIGILIMFSVILYSGQFWTTSVIEVYENYTICTEVNEYAQLNRIYYFWDTITTMVLPIIITSVLIVAILSRNLFTSQNIGGRDNSIYRRLSKKQKCLVRITRVLLAISLTFVILSGPTHANKLRHLILTELNGAQRPYTLSDRVLQQIFQIIYYLSSCLNIVYYLIWSHNFRKEIRRLLCLIPGQSESGIRGLENRSKTKSNNETNQMGKGAKSGCRTIVDKPTNPKSQITML</sequence>
<organism evidence="11 12">
    <name type="scientific">Mya arenaria</name>
    <name type="common">Soft-shell clam</name>
    <dbReference type="NCBI Taxonomy" id="6604"/>
    <lineage>
        <taxon>Eukaryota</taxon>
        <taxon>Metazoa</taxon>
        <taxon>Spiralia</taxon>
        <taxon>Lophotrochozoa</taxon>
        <taxon>Mollusca</taxon>
        <taxon>Bivalvia</taxon>
        <taxon>Autobranchia</taxon>
        <taxon>Heteroconchia</taxon>
        <taxon>Euheterodonta</taxon>
        <taxon>Imparidentia</taxon>
        <taxon>Neoheterodontei</taxon>
        <taxon>Myida</taxon>
        <taxon>Myoidea</taxon>
        <taxon>Myidae</taxon>
        <taxon>Mya</taxon>
    </lineage>
</organism>
<dbReference type="PANTHER" id="PTHR24243:SF230">
    <property type="entry name" value="G-PROTEIN COUPLED RECEPTORS FAMILY 1 PROFILE DOMAIN-CONTAINING PROTEIN"/>
    <property type="match status" value="1"/>
</dbReference>
<evidence type="ECO:0000256" key="5">
    <source>
        <dbReference type="ARBA" id="ARBA00023136"/>
    </source>
</evidence>
<dbReference type="InterPro" id="IPR000276">
    <property type="entry name" value="GPCR_Rhodpsn"/>
</dbReference>
<comment type="subcellular location">
    <subcellularLocation>
        <location evidence="1">Membrane</location>
        <topology evidence="1">Multi-pass membrane protein</topology>
    </subcellularLocation>
</comment>
<dbReference type="SUPFAM" id="SSF81321">
    <property type="entry name" value="Family A G protein-coupled receptor-like"/>
    <property type="match status" value="1"/>
</dbReference>
<feature type="domain" description="G-protein coupled receptors family 1 profile" evidence="10">
    <location>
        <begin position="48"/>
        <end position="313"/>
    </location>
</feature>
<dbReference type="CDD" id="cd14978">
    <property type="entry name" value="7tmA_FMRFamide_R-like"/>
    <property type="match status" value="1"/>
</dbReference>
<evidence type="ECO:0000256" key="1">
    <source>
        <dbReference type="ARBA" id="ARBA00004141"/>
    </source>
</evidence>
<dbReference type="InterPro" id="IPR017452">
    <property type="entry name" value="GPCR_Rhodpsn_7TM"/>
</dbReference>
<feature type="transmembrane region" description="Helical" evidence="9">
    <location>
        <begin position="194"/>
        <end position="218"/>
    </location>
</feature>
<accession>A0ABY7G003</accession>
<evidence type="ECO:0000256" key="2">
    <source>
        <dbReference type="ARBA" id="ARBA00022692"/>
    </source>
</evidence>
<reference evidence="11" key="1">
    <citation type="submission" date="2022-11" db="EMBL/GenBank/DDBJ databases">
        <title>Centuries of genome instability and evolution in soft-shell clam transmissible cancer (bioRxiv).</title>
        <authorList>
            <person name="Hart S.F.M."/>
            <person name="Yonemitsu M.A."/>
            <person name="Giersch R.M."/>
            <person name="Beal B.F."/>
            <person name="Arriagada G."/>
            <person name="Davis B.W."/>
            <person name="Ostrander E.A."/>
            <person name="Goff S.P."/>
            <person name="Metzger M.J."/>
        </authorList>
    </citation>
    <scope>NUCLEOTIDE SEQUENCE</scope>
    <source>
        <strain evidence="11">MELC-2E11</strain>
        <tissue evidence="11">Siphon/mantle</tissue>
    </source>
</reference>
<keyword evidence="6" id="KW-0675">Receptor</keyword>
<dbReference type="EMBL" id="CP111026">
    <property type="protein sequence ID" value="WAR27212.1"/>
    <property type="molecule type" value="Genomic_DNA"/>
</dbReference>
<keyword evidence="2 9" id="KW-0812">Transmembrane</keyword>
<evidence type="ECO:0000259" key="10">
    <source>
        <dbReference type="PROSITE" id="PS50262"/>
    </source>
</evidence>
<keyword evidence="7" id="KW-0807">Transducer</keyword>
<gene>
    <name evidence="11" type="ORF">MAR_012916</name>
</gene>
<evidence type="ECO:0000256" key="8">
    <source>
        <dbReference type="SAM" id="MobiDB-lite"/>
    </source>
</evidence>
<dbReference type="Proteomes" id="UP001164746">
    <property type="component" value="Chromosome 15"/>
</dbReference>
<feature type="region of interest" description="Disordered" evidence="8">
    <location>
        <begin position="341"/>
        <end position="382"/>
    </location>
</feature>
<evidence type="ECO:0000256" key="7">
    <source>
        <dbReference type="ARBA" id="ARBA00023224"/>
    </source>
</evidence>
<keyword evidence="3 9" id="KW-1133">Transmembrane helix</keyword>
<dbReference type="PANTHER" id="PTHR24243">
    <property type="entry name" value="G-PROTEIN COUPLED RECEPTOR"/>
    <property type="match status" value="1"/>
</dbReference>
<proteinExistence type="predicted"/>
<keyword evidence="5 9" id="KW-0472">Membrane</keyword>
<protein>
    <submittedName>
        <fullName evidence="11">SSR4-like protein</fullName>
    </submittedName>
</protein>
<keyword evidence="4" id="KW-0297">G-protein coupled receptor</keyword>
<evidence type="ECO:0000313" key="11">
    <source>
        <dbReference type="EMBL" id="WAR27212.1"/>
    </source>
</evidence>
<feature type="transmembrane region" description="Helical" evidence="9">
    <location>
        <begin position="68"/>
        <end position="86"/>
    </location>
</feature>
<feature type="transmembrane region" description="Helical" evidence="9">
    <location>
        <begin position="297"/>
        <end position="316"/>
    </location>
</feature>
<feature type="transmembrane region" description="Helical" evidence="9">
    <location>
        <begin position="106"/>
        <end position="126"/>
    </location>
</feature>
<evidence type="ECO:0000256" key="4">
    <source>
        <dbReference type="ARBA" id="ARBA00023040"/>
    </source>
</evidence>
<dbReference type="Pfam" id="PF00001">
    <property type="entry name" value="7tm_1"/>
    <property type="match status" value="1"/>
</dbReference>
<dbReference type="PRINTS" id="PR00237">
    <property type="entry name" value="GPCRRHODOPSN"/>
</dbReference>
<dbReference type="Gene3D" id="1.20.1070.10">
    <property type="entry name" value="Rhodopsin 7-helix transmembrane proteins"/>
    <property type="match status" value="1"/>
</dbReference>
<evidence type="ECO:0000313" key="12">
    <source>
        <dbReference type="Proteomes" id="UP001164746"/>
    </source>
</evidence>
<evidence type="ECO:0000256" key="9">
    <source>
        <dbReference type="SAM" id="Phobius"/>
    </source>
</evidence>
<evidence type="ECO:0000256" key="6">
    <source>
        <dbReference type="ARBA" id="ARBA00023170"/>
    </source>
</evidence>
<keyword evidence="12" id="KW-1185">Reference proteome</keyword>